<dbReference type="Proteomes" id="UP001464891">
    <property type="component" value="Unassembled WGS sequence"/>
</dbReference>
<reference evidence="2 3" key="1">
    <citation type="submission" date="2022-04" db="EMBL/GenBank/DDBJ databases">
        <title>Positive selection, recombination, and allopatry shape intraspecific diversity of widespread and dominant cyanobacteria.</title>
        <authorList>
            <person name="Wei J."/>
            <person name="Shu W."/>
            <person name="Hu C."/>
        </authorList>
    </citation>
    <scope>NUCLEOTIDE SEQUENCE [LARGE SCALE GENOMIC DNA]</scope>
    <source>
        <strain evidence="2 3">GB2-A4</strain>
    </source>
</reference>
<protein>
    <submittedName>
        <fullName evidence="2">Uncharacterized protein</fullName>
    </submittedName>
</protein>
<dbReference type="EMBL" id="JAMPKM010000030">
    <property type="protein sequence ID" value="MEP0820474.1"/>
    <property type="molecule type" value="Genomic_DNA"/>
</dbReference>
<evidence type="ECO:0000313" key="2">
    <source>
        <dbReference type="EMBL" id="MEP0820474.1"/>
    </source>
</evidence>
<proteinExistence type="predicted"/>
<keyword evidence="3" id="KW-1185">Reference proteome</keyword>
<accession>A0ABV0JFR1</accession>
<organism evidence="2 3">
    <name type="scientific">Trichocoleus desertorum GB2-A4</name>
    <dbReference type="NCBI Taxonomy" id="2933944"/>
    <lineage>
        <taxon>Bacteria</taxon>
        <taxon>Bacillati</taxon>
        <taxon>Cyanobacteriota</taxon>
        <taxon>Cyanophyceae</taxon>
        <taxon>Leptolyngbyales</taxon>
        <taxon>Trichocoleusaceae</taxon>
        <taxon>Trichocoleus</taxon>
    </lineage>
</organism>
<evidence type="ECO:0000256" key="1">
    <source>
        <dbReference type="SAM" id="MobiDB-lite"/>
    </source>
</evidence>
<gene>
    <name evidence="2" type="ORF">NC998_25595</name>
</gene>
<sequence length="214" mass="22896">MVNAQTTPNAILANLLEADTALATQEATLSAQLQGVREKRQSLKIVIDLFSIPSTPSTSPPSGEGSATSSSIAKDDAFTAATPSAPVLSALKESEAEQPRRSRSVSKSTTSPKRGRATKSSKTSKTAKSSKNWQDYLQAAFQNNSLPMAIAAVFQQQPEELLSVADLMDAVFVGSLPQEIHATIRHHILNILSAGAKEGQWYRGQRGQYSLSQV</sequence>
<feature type="region of interest" description="Disordered" evidence="1">
    <location>
        <begin position="52"/>
        <end position="71"/>
    </location>
</feature>
<name>A0ABV0JFR1_9CYAN</name>
<dbReference type="RefSeq" id="WP_190441462.1">
    <property type="nucleotide sequence ID" value="NZ_JAMPKM010000030.1"/>
</dbReference>
<evidence type="ECO:0000313" key="3">
    <source>
        <dbReference type="Proteomes" id="UP001464891"/>
    </source>
</evidence>
<feature type="region of interest" description="Disordered" evidence="1">
    <location>
        <begin position="89"/>
        <end position="130"/>
    </location>
</feature>
<feature type="compositionally biased region" description="Low complexity" evidence="1">
    <location>
        <begin position="120"/>
        <end position="130"/>
    </location>
</feature>
<comment type="caution">
    <text evidence="2">The sequence shown here is derived from an EMBL/GenBank/DDBJ whole genome shotgun (WGS) entry which is preliminary data.</text>
</comment>